<feature type="compositionally biased region" description="Polar residues" evidence="1">
    <location>
        <begin position="303"/>
        <end position="313"/>
    </location>
</feature>
<organism evidence="2 3">
    <name type="scientific">Penicillium cinerascens</name>
    <dbReference type="NCBI Taxonomy" id="70096"/>
    <lineage>
        <taxon>Eukaryota</taxon>
        <taxon>Fungi</taxon>
        <taxon>Dikarya</taxon>
        <taxon>Ascomycota</taxon>
        <taxon>Pezizomycotina</taxon>
        <taxon>Eurotiomycetes</taxon>
        <taxon>Eurotiomycetidae</taxon>
        <taxon>Eurotiales</taxon>
        <taxon>Aspergillaceae</taxon>
        <taxon>Penicillium</taxon>
    </lineage>
</organism>
<evidence type="ECO:0000256" key="1">
    <source>
        <dbReference type="SAM" id="MobiDB-lite"/>
    </source>
</evidence>
<dbReference type="OrthoDB" id="4185910at2759"/>
<feature type="compositionally biased region" description="Polar residues" evidence="1">
    <location>
        <begin position="82"/>
        <end position="96"/>
    </location>
</feature>
<reference evidence="2" key="2">
    <citation type="journal article" date="2023" name="IMA Fungus">
        <title>Comparative genomic study of the Penicillium genus elucidates a diverse pangenome and 15 lateral gene transfer events.</title>
        <authorList>
            <person name="Petersen C."/>
            <person name="Sorensen T."/>
            <person name="Nielsen M.R."/>
            <person name="Sondergaard T.E."/>
            <person name="Sorensen J.L."/>
            <person name="Fitzpatrick D.A."/>
            <person name="Frisvad J.C."/>
            <person name="Nielsen K.L."/>
        </authorList>
    </citation>
    <scope>NUCLEOTIDE SEQUENCE</scope>
    <source>
        <strain evidence="2">IBT 15544</strain>
    </source>
</reference>
<gene>
    <name evidence="2" type="ORF">N7498_007057</name>
</gene>
<feature type="region of interest" description="Disordered" evidence="1">
    <location>
        <begin position="82"/>
        <end position="114"/>
    </location>
</feature>
<keyword evidence="3" id="KW-1185">Reference proteome</keyword>
<feature type="compositionally biased region" description="Basic and acidic residues" evidence="1">
    <location>
        <begin position="362"/>
        <end position="390"/>
    </location>
</feature>
<feature type="compositionally biased region" description="Basic residues" evidence="1">
    <location>
        <begin position="391"/>
        <end position="401"/>
    </location>
</feature>
<reference evidence="2" key="1">
    <citation type="submission" date="2022-12" db="EMBL/GenBank/DDBJ databases">
        <authorList>
            <person name="Petersen C."/>
        </authorList>
    </citation>
    <scope>NUCLEOTIDE SEQUENCE</scope>
    <source>
        <strain evidence="2">IBT 15544</strain>
    </source>
</reference>
<name>A0A9W9JN12_9EURO</name>
<comment type="caution">
    <text evidence="2">The sequence shown here is derived from an EMBL/GenBank/DDBJ whole genome shotgun (WGS) entry which is preliminary data.</text>
</comment>
<protein>
    <submittedName>
        <fullName evidence="2">Uncharacterized protein</fullName>
    </submittedName>
</protein>
<dbReference type="GeneID" id="83181420"/>
<dbReference type="EMBL" id="JAPQKR010000014">
    <property type="protein sequence ID" value="KAJ5197940.1"/>
    <property type="molecule type" value="Genomic_DNA"/>
</dbReference>
<feature type="region of interest" description="Disordered" evidence="1">
    <location>
        <begin position="303"/>
        <end position="401"/>
    </location>
</feature>
<sequence>MQYPPYYSLPRPRPRFCVFRPGGLIVPLIAIDELPSWLEVYYNLDADTAMGLHPVTPILIPRGGEYEAVCHHCTGSLDSLHQSVSEQNADSPQSAVGPSKNCPGAFISPAPEAPPPDVMIKVPLGDPFPRYGQLQPLLNPIMQSPGGFYICNTPGINPTILGVSAAFTKPRALPTQSSSASEPLPGPSPNSSKDSQPDVKESVHASLAGIVRRASLGQGENQDPKRSPAAPPTDPFERAPAELAVIASAIAASLCGQSATESLAESLAETISITAAVELFKKRKGTMSLSRRASLHRSVKNGTSFMSHWPYSSSKRKAHTAAGNRRVKVPGRRRTGKPKKRKSKPPGPNPAGKDQPEQINSDTKRRDRRERLLQRQREADSHGHYHDMTRISHRRSGVQYR</sequence>
<accession>A0A9W9JN12</accession>
<feature type="region of interest" description="Disordered" evidence="1">
    <location>
        <begin position="172"/>
        <end position="236"/>
    </location>
</feature>
<dbReference type="RefSeq" id="XP_058306368.1">
    <property type="nucleotide sequence ID" value="XM_058454119.1"/>
</dbReference>
<dbReference type="AlphaFoldDB" id="A0A9W9JN12"/>
<evidence type="ECO:0000313" key="3">
    <source>
        <dbReference type="Proteomes" id="UP001150904"/>
    </source>
</evidence>
<dbReference type="Proteomes" id="UP001150904">
    <property type="component" value="Unassembled WGS sequence"/>
</dbReference>
<evidence type="ECO:0000313" key="2">
    <source>
        <dbReference type="EMBL" id="KAJ5197940.1"/>
    </source>
</evidence>
<feature type="compositionally biased region" description="Basic residues" evidence="1">
    <location>
        <begin position="314"/>
        <end position="344"/>
    </location>
</feature>
<proteinExistence type="predicted"/>